<protein>
    <recommendedName>
        <fullName evidence="3">Phage portal protein</fullName>
    </recommendedName>
</protein>
<dbReference type="AlphaFoldDB" id="A0A0A8K3F6"/>
<accession>A0A0A8K3F6</accession>
<dbReference type="RefSeq" id="WP_052464346.1">
    <property type="nucleotide sequence ID" value="NZ_AP014648.1"/>
</dbReference>
<evidence type="ECO:0000313" key="1">
    <source>
        <dbReference type="EMBL" id="BAQ17478.1"/>
    </source>
</evidence>
<organism evidence="1 2">
    <name type="scientific">Methyloceanibacter caenitepidi</name>
    <dbReference type="NCBI Taxonomy" id="1384459"/>
    <lineage>
        <taxon>Bacteria</taxon>
        <taxon>Pseudomonadati</taxon>
        <taxon>Pseudomonadota</taxon>
        <taxon>Alphaproteobacteria</taxon>
        <taxon>Hyphomicrobiales</taxon>
        <taxon>Hyphomicrobiaceae</taxon>
        <taxon>Methyloceanibacter</taxon>
    </lineage>
</organism>
<evidence type="ECO:0008006" key="3">
    <source>
        <dbReference type="Google" id="ProtNLM"/>
    </source>
</evidence>
<dbReference type="Proteomes" id="UP000031643">
    <property type="component" value="Chromosome"/>
</dbReference>
<proteinExistence type="predicted"/>
<name>A0A0A8K3F6_9HYPH</name>
<dbReference type="EMBL" id="AP014648">
    <property type="protein sequence ID" value="BAQ17478.1"/>
    <property type="molecule type" value="Genomic_DNA"/>
</dbReference>
<keyword evidence="2" id="KW-1185">Reference proteome</keyword>
<evidence type="ECO:0000313" key="2">
    <source>
        <dbReference type="Proteomes" id="UP000031643"/>
    </source>
</evidence>
<dbReference type="KEGG" id="mcg:GL4_2031"/>
<dbReference type="OrthoDB" id="9770450at2"/>
<dbReference type="InterPro" id="IPR006429">
    <property type="entry name" value="Phage_lambda_portal"/>
</dbReference>
<dbReference type="NCBIfam" id="TIGR01539">
    <property type="entry name" value="portal_lambda"/>
    <property type="match status" value="1"/>
</dbReference>
<dbReference type="Pfam" id="PF05136">
    <property type="entry name" value="Phage_portal_2"/>
    <property type="match status" value="1"/>
</dbReference>
<dbReference type="STRING" id="1384459.GL4_2031"/>
<dbReference type="HOGENOM" id="CLU_027870_3_1_5"/>
<dbReference type="GO" id="GO:0019068">
    <property type="term" value="P:virion assembly"/>
    <property type="evidence" value="ECO:0007669"/>
    <property type="project" value="InterPro"/>
</dbReference>
<gene>
    <name evidence="1" type="ORF">GL4_2031</name>
</gene>
<sequence>MRLPRFDRFLRRLGIGARSFESAGGGSRWPLTASMPAPARAALSAVPLTRSRANYLQANTGIGENIVATWANSLIGDGPTVRSGHPSAAMRDALEDEWLQAYDEIGLAGDDLTSVLSLAARSLVGAGEAVLRFVTTEAGEVRVQVLQPEQLDASVNRDLDGGGSIVAGVEFDRTGRIVAYHIRPSPDHALTVPGAQRIPADDICHLFERRWPGQVRGISWLAPVATRIVELDALEDAGLVKAKTSALMCGFIRSLDGTGTVAADLAAVQPMEPGALTELPVGTDVSFTPTSDMQGLDAFTKHMVRSIAAGVGLPYALLSGDYSDSNYSSSRLAMQSYIRRVKAVRASILVSGFLRPLWQRVVTLAILSGRINASGFVREPRPLLSSEFLFPDFPHIAPLDETKADALAVQMGFRSRQEIIAARGRDPVEVDAEIAADSFTPSNATNIVPLSNEAA</sequence>
<reference evidence="1 2" key="1">
    <citation type="submission" date="2014-09" db="EMBL/GenBank/DDBJ databases">
        <title>Genome sequencing of Methyloceanibacter caenitepidi Gela4.</title>
        <authorList>
            <person name="Takeuchi M."/>
            <person name="Susumu S."/>
            <person name="Kamagata Y."/>
            <person name="Oshima K."/>
            <person name="Hattori M."/>
            <person name="Iwasaki W."/>
        </authorList>
    </citation>
    <scope>NUCLEOTIDE SEQUENCE [LARGE SCALE GENOMIC DNA]</scope>
    <source>
        <strain evidence="1 2">Gela4</strain>
    </source>
</reference>
<dbReference type="GO" id="GO:0005198">
    <property type="term" value="F:structural molecule activity"/>
    <property type="evidence" value="ECO:0007669"/>
    <property type="project" value="InterPro"/>
</dbReference>